<dbReference type="CDD" id="cd00063">
    <property type="entry name" value="FN3"/>
    <property type="match status" value="1"/>
</dbReference>
<reference evidence="11" key="1">
    <citation type="journal article" date="2019" name="Int. J. Syst. Evol. Microbiol.">
        <title>The Global Catalogue of Microorganisms (GCM) 10K type strain sequencing project: providing services to taxonomists for standard genome sequencing and annotation.</title>
        <authorList>
            <consortium name="The Broad Institute Genomics Platform"/>
            <consortium name="The Broad Institute Genome Sequencing Center for Infectious Disease"/>
            <person name="Wu L."/>
            <person name="Ma J."/>
        </authorList>
    </citation>
    <scope>NUCLEOTIDE SEQUENCE [LARGE SCALE GENOMIC DNA]</scope>
    <source>
        <strain evidence="11">JCM 32148</strain>
    </source>
</reference>
<organism evidence="10 11">
    <name type="scientific">Micromonospora azadirachtae</name>
    <dbReference type="NCBI Taxonomy" id="1970735"/>
    <lineage>
        <taxon>Bacteria</taxon>
        <taxon>Bacillati</taxon>
        <taxon>Actinomycetota</taxon>
        <taxon>Actinomycetes</taxon>
        <taxon>Micromonosporales</taxon>
        <taxon>Micromonosporaceae</taxon>
        <taxon>Micromonospora</taxon>
    </lineage>
</organism>
<dbReference type="PANTHER" id="PTHR44170">
    <property type="entry name" value="PROTEIN SIDEKICK"/>
    <property type="match status" value="1"/>
</dbReference>
<evidence type="ECO:0000256" key="1">
    <source>
        <dbReference type="ARBA" id="ARBA00004613"/>
    </source>
</evidence>
<evidence type="ECO:0000256" key="3">
    <source>
        <dbReference type="ARBA" id="ARBA00022729"/>
    </source>
</evidence>
<evidence type="ECO:0000256" key="6">
    <source>
        <dbReference type="ARBA" id="ARBA00023326"/>
    </source>
</evidence>
<feature type="signal peptide" evidence="8">
    <location>
        <begin position="1"/>
        <end position="42"/>
    </location>
</feature>
<keyword evidence="6" id="KW-0119">Carbohydrate metabolism</keyword>
<keyword evidence="6" id="KW-0624">Polysaccharide degradation</keyword>
<dbReference type="InterPro" id="IPR003961">
    <property type="entry name" value="FN3_dom"/>
</dbReference>
<protein>
    <submittedName>
        <fullName evidence="10">SdrD B-like domain-containing protein</fullName>
    </submittedName>
</protein>
<dbReference type="Gene3D" id="2.60.40.10">
    <property type="entry name" value="Immunoglobulins"/>
    <property type="match status" value="2"/>
</dbReference>
<evidence type="ECO:0000256" key="7">
    <source>
        <dbReference type="SAM" id="MobiDB-lite"/>
    </source>
</evidence>
<accession>A0ABW2ZZJ9</accession>
<keyword evidence="2" id="KW-0964">Secreted</keyword>
<feature type="domain" description="Fibronectin type-III" evidence="9">
    <location>
        <begin position="1034"/>
        <end position="1130"/>
    </location>
</feature>
<feature type="chain" id="PRO_5047226403" evidence="8">
    <location>
        <begin position="43"/>
        <end position="1139"/>
    </location>
</feature>
<comment type="caution">
    <text evidence="10">The sequence shown here is derived from an EMBL/GenBank/DDBJ whole genome shotgun (WGS) entry which is preliminary data.</text>
</comment>
<dbReference type="Proteomes" id="UP001597053">
    <property type="component" value="Unassembled WGS sequence"/>
</dbReference>
<keyword evidence="3 8" id="KW-0732">Signal</keyword>
<dbReference type="InterPro" id="IPR036116">
    <property type="entry name" value="FN3_sf"/>
</dbReference>
<gene>
    <name evidence="10" type="ORF">ACFQZ8_07190</name>
</gene>
<evidence type="ECO:0000256" key="5">
    <source>
        <dbReference type="ARBA" id="ARBA00023295"/>
    </source>
</evidence>
<keyword evidence="5" id="KW-0378">Hydrolase</keyword>
<dbReference type="EMBL" id="JBHTHM010000205">
    <property type="protein sequence ID" value="MFD0783694.1"/>
    <property type="molecule type" value="Genomic_DNA"/>
</dbReference>
<evidence type="ECO:0000313" key="11">
    <source>
        <dbReference type="Proteomes" id="UP001597053"/>
    </source>
</evidence>
<dbReference type="NCBIfam" id="TIGR01451">
    <property type="entry name" value="B_ant_repeat"/>
    <property type="match status" value="1"/>
</dbReference>
<dbReference type="PANTHER" id="PTHR44170:SF6">
    <property type="entry name" value="CONTACTIN"/>
    <property type="match status" value="1"/>
</dbReference>
<dbReference type="InterPro" id="IPR047589">
    <property type="entry name" value="DUF11_rpt"/>
</dbReference>
<dbReference type="Pfam" id="PF17210">
    <property type="entry name" value="SdrD_B"/>
    <property type="match status" value="1"/>
</dbReference>
<dbReference type="PROSITE" id="PS50853">
    <property type="entry name" value="FN3"/>
    <property type="match status" value="1"/>
</dbReference>
<keyword evidence="4" id="KW-1015">Disulfide bond</keyword>
<feature type="region of interest" description="Disordered" evidence="7">
    <location>
        <begin position="987"/>
        <end position="1010"/>
    </location>
</feature>
<evidence type="ECO:0000256" key="4">
    <source>
        <dbReference type="ARBA" id="ARBA00023157"/>
    </source>
</evidence>
<dbReference type="SMART" id="SM00060">
    <property type="entry name" value="FN3"/>
    <property type="match status" value="1"/>
</dbReference>
<dbReference type="SUPFAM" id="SSF117074">
    <property type="entry name" value="Hypothetical protein PA1324"/>
    <property type="match status" value="1"/>
</dbReference>
<dbReference type="SUPFAM" id="SSF49265">
    <property type="entry name" value="Fibronectin type III"/>
    <property type="match status" value="1"/>
</dbReference>
<evidence type="ECO:0000259" key="9">
    <source>
        <dbReference type="PROSITE" id="PS50853"/>
    </source>
</evidence>
<feature type="non-terminal residue" evidence="10">
    <location>
        <position position="1139"/>
    </location>
</feature>
<dbReference type="Pfam" id="PF00041">
    <property type="entry name" value="fn3"/>
    <property type="match status" value="1"/>
</dbReference>
<feature type="region of interest" description="Disordered" evidence="7">
    <location>
        <begin position="1113"/>
        <end position="1139"/>
    </location>
</feature>
<proteinExistence type="predicted"/>
<sequence>MPPSPFTFRTRTSRPRWFVATAAVLATCLASVVLVTPAPAVADVDQISLTVLSDGRAPFDNLDAGPANGRVRTKDVLTYGWTYSSDRAGPGSVTFVQTLSAPSLIRFDSSNLAQCTGPGGGNLSADGQRLTCSVAVDATGVGTVPITVTVDASVPNGTVVDATLTAGGGALNGGSRTTTVVALPQLDLRANLFGTPTPASVGGASGSGFAFSFLVTVPADAKGTELVTGPLTFTADLNAVSPNAVLVGGSCAPVSNGGYAVPYGRIGIVSGATATNSVVNSGTVTCGQTGRTVTVTITGADLAGRSSPSTGAQGNTLSSTLLYLASGTFTVFVPSGDSTSTIRSTIQYRGFDPTSVTGQSNFGSGYEPGSEPDAATCTYAEANATRANDNCFSTIFGPRSAGYNGYFWTTDTPGGIPAGGATNGSAGDGIASPGQTYYDRLHVYSTSGPPLVGVAICDKWNPAETRIVGVGRAYRNNTVVAPSEYNVEYGVLNLPDDNARRNTSCATGNWFSSIEAAGGPAVVNAVRFTISWTITNGETDYFHPQFQVQPNPPGTVLANFDSARLGGTEAWGPSYYNRVTNNPSYTGNRLTVTDGVLRVTQSNGLPANQQFAAVGSTVTYTLNPTVTRATAATSPIGGVTITDTLPACTTYVAGSARYVSGTAPLDVELTAAQPGADGIPCTGDAGESGPRLLLKLGAITPNTTIPAIAFQAIALRIAADSTSAGNTAVISSDAAVAIDAAKRTTTNTITIRNQTQFALSESTSTPQVTAGDPIGFTLAYRNVTGLTVPSVVILTELPYNGDGRSLFTGTLAYEGSTAAAGVVVQCTNRAHGTITPDPAIYNSSCGPDTTALRIRINSLANATVDAVRITLRPSGNATGDRYVNTSTGSYTPSGGSTPVALPTTELTQINVVSSTISGRTWNDVSGDGVRQPTEPAVAGFPVALAGTNDLGTPVDRSTTTAADGTYSFTGLRAGSYTVTFSPAALQPAQRFSPRRQGTNSAIDSDGDPVTGSTATLTLGTGAGLTDVDQGIRLLPPAVSITSVRAGSASATLTWTPPDYLGSPILSYLVTPYVNGVAQAAQTFDGTTTTRTVTGLTPGTAYTFTVTPTNVVGSGPPSAASTPVTINAPPRLTFPPPPAG</sequence>
<comment type="subcellular location">
    <subcellularLocation>
        <location evidence="1">Secreted</location>
    </subcellularLocation>
</comment>
<dbReference type="InterPro" id="IPR013783">
    <property type="entry name" value="Ig-like_fold"/>
</dbReference>
<dbReference type="PRINTS" id="PR00014">
    <property type="entry name" value="FNTYPEIII"/>
</dbReference>
<keyword evidence="11" id="KW-1185">Reference proteome</keyword>
<keyword evidence="5" id="KW-0326">Glycosidase</keyword>
<evidence type="ECO:0000256" key="2">
    <source>
        <dbReference type="ARBA" id="ARBA00022525"/>
    </source>
</evidence>
<name>A0ABW2ZZJ9_9ACTN</name>
<evidence type="ECO:0000256" key="8">
    <source>
        <dbReference type="SAM" id="SignalP"/>
    </source>
</evidence>
<evidence type="ECO:0000313" key="10">
    <source>
        <dbReference type="EMBL" id="MFD0783694.1"/>
    </source>
</evidence>
<dbReference type="InterPro" id="IPR033764">
    <property type="entry name" value="Sdr_B"/>
</dbReference>